<keyword evidence="6" id="KW-0175">Coiled coil</keyword>
<evidence type="ECO:0000313" key="13">
    <source>
        <dbReference type="Proteomes" id="UP001163046"/>
    </source>
</evidence>
<sequence>MKKAFMRGVCALNLEAMSMFREGEEGGRRPPAAVNNGAEDMPRHQPPLPTVTTSGPTVTQHQLVTVSPDRGLQLRSQAIWERI</sequence>
<dbReference type="PANTHER" id="PTHR28618">
    <property type="entry name" value="CENTROSOMAL PROTEIN POC5"/>
    <property type="match status" value="1"/>
</dbReference>
<evidence type="ECO:0000256" key="7">
    <source>
        <dbReference type="ARBA" id="ARBA00023212"/>
    </source>
</evidence>
<evidence type="ECO:0000256" key="5">
    <source>
        <dbReference type="ARBA" id="ARBA00022737"/>
    </source>
</evidence>
<evidence type="ECO:0000256" key="4">
    <source>
        <dbReference type="ARBA" id="ARBA00022490"/>
    </source>
</evidence>
<keyword evidence="13" id="KW-1185">Reference proteome</keyword>
<dbReference type="PANTHER" id="PTHR28618:SF1">
    <property type="entry name" value="CENTROSOMAL PROTEIN POC5"/>
    <property type="match status" value="1"/>
</dbReference>
<keyword evidence="5" id="KW-0677">Repeat</keyword>
<evidence type="ECO:0000256" key="9">
    <source>
        <dbReference type="ARBA" id="ARBA00031694"/>
    </source>
</evidence>
<evidence type="ECO:0000256" key="11">
    <source>
        <dbReference type="SAM" id="MobiDB-lite"/>
    </source>
</evidence>
<evidence type="ECO:0000256" key="1">
    <source>
        <dbReference type="ARBA" id="ARBA00004114"/>
    </source>
</evidence>
<evidence type="ECO:0000256" key="8">
    <source>
        <dbReference type="ARBA" id="ARBA00023306"/>
    </source>
</evidence>
<dbReference type="Proteomes" id="UP001163046">
    <property type="component" value="Unassembled WGS sequence"/>
</dbReference>
<evidence type="ECO:0000256" key="2">
    <source>
        <dbReference type="ARBA" id="ARBA00010411"/>
    </source>
</evidence>
<comment type="function">
    <text evidence="10">Essential for the assembly of the distal half of centrioles, required for centriole elongation. Acts as a negative regulator of centriole elongation.</text>
</comment>
<reference evidence="12" key="1">
    <citation type="submission" date="2023-01" db="EMBL/GenBank/DDBJ databases">
        <title>Genome assembly of the deep-sea coral Lophelia pertusa.</title>
        <authorList>
            <person name="Herrera S."/>
            <person name="Cordes E."/>
        </authorList>
    </citation>
    <scope>NUCLEOTIDE SEQUENCE</scope>
    <source>
        <strain evidence="12">USNM1676648</strain>
        <tissue evidence="12">Polyp</tissue>
    </source>
</reference>
<evidence type="ECO:0000313" key="12">
    <source>
        <dbReference type="EMBL" id="KAJ7393779.1"/>
    </source>
</evidence>
<name>A0A9X0DD93_9CNID</name>
<comment type="caution">
    <text evidence="12">The sequence shown here is derived from an EMBL/GenBank/DDBJ whole genome shotgun (WGS) entry which is preliminary data.</text>
</comment>
<dbReference type="InterPro" id="IPR033351">
    <property type="entry name" value="POC5"/>
</dbReference>
<evidence type="ECO:0000256" key="6">
    <source>
        <dbReference type="ARBA" id="ARBA00023054"/>
    </source>
</evidence>
<dbReference type="EMBL" id="MU825397">
    <property type="protein sequence ID" value="KAJ7393779.1"/>
    <property type="molecule type" value="Genomic_DNA"/>
</dbReference>
<keyword evidence="8" id="KW-0131">Cell cycle</keyword>
<protein>
    <recommendedName>
        <fullName evidence="3">Centrosomal protein POC5</fullName>
    </recommendedName>
    <alternativeName>
        <fullName evidence="9">Protein of centriole 5</fullName>
    </alternativeName>
</protein>
<comment type="similarity">
    <text evidence="2">Belongs to the POC5 family.</text>
</comment>
<organism evidence="12 13">
    <name type="scientific">Desmophyllum pertusum</name>
    <dbReference type="NCBI Taxonomy" id="174260"/>
    <lineage>
        <taxon>Eukaryota</taxon>
        <taxon>Metazoa</taxon>
        <taxon>Cnidaria</taxon>
        <taxon>Anthozoa</taxon>
        <taxon>Hexacorallia</taxon>
        <taxon>Scleractinia</taxon>
        <taxon>Caryophylliina</taxon>
        <taxon>Caryophylliidae</taxon>
        <taxon>Desmophyllum</taxon>
    </lineage>
</organism>
<evidence type="ECO:0000256" key="10">
    <source>
        <dbReference type="ARBA" id="ARBA00049959"/>
    </source>
</evidence>
<dbReference type="AlphaFoldDB" id="A0A9X0DD93"/>
<gene>
    <name evidence="12" type="primary">POC5_3</name>
    <name evidence="12" type="ORF">OS493_003438</name>
</gene>
<keyword evidence="4" id="KW-0963">Cytoplasm</keyword>
<evidence type="ECO:0000256" key="3">
    <source>
        <dbReference type="ARBA" id="ARBA00014910"/>
    </source>
</evidence>
<feature type="region of interest" description="Disordered" evidence="11">
    <location>
        <begin position="22"/>
        <end position="56"/>
    </location>
</feature>
<proteinExistence type="inferred from homology"/>
<keyword evidence="7" id="KW-0206">Cytoskeleton</keyword>
<dbReference type="OrthoDB" id="10064898at2759"/>
<accession>A0A9X0DD93</accession>
<dbReference type="GO" id="GO:0005814">
    <property type="term" value="C:centriole"/>
    <property type="evidence" value="ECO:0007669"/>
    <property type="project" value="UniProtKB-SubCell"/>
</dbReference>
<comment type="subcellular location">
    <subcellularLocation>
        <location evidence="1">Cytoplasm</location>
        <location evidence="1">Cytoskeleton</location>
        <location evidence="1">Microtubule organizing center</location>
        <location evidence="1">Centrosome</location>
        <location evidence="1">Centriole</location>
    </subcellularLocation>
</comment>